<dbReference type="KEGG" id="pbv:AR543_18950"/>
<evidence type="ECO:0000313" key="2">
    <source>
        <dbReference type="Proteomes" id="UP000078148"/>
    </source>
</evidence>
<organism evidence="1 2">
    <name type="scientific">Paenibacillus bovis</name>
    <dbReference type="NCBI Taxonomy" id="1616788"/>
    <lineage>
        <taxon>Bacteria</taxon>
        <taxon>Bacillati</taxon>
        <taxon>Bacillota</taxon>
        <taxon>Bacilli</taxon>
        <taxon>Bacillales</taxon>
        <taxon>Paenibacillaceae</taxon>
        <taxon>Paenibacillus</taxon>
    </lineage>
</organism>
<name>A0A172ZL77_9BACL</name>
<evidence type="ECO:0000313" key="1">
    <source>
        <dbReference type="EMBL" id="ANF97890.1"/>
    </source>
</evidence>
<dbReference type="InterPro" id="IPR025368">
    <property type="entry name" value="DUF4272"/>
</dbReference>
<gene>
    <name evidence="1" type="ORF">AR543_18950</name>
</gene>
<dbReference type="EMBL" id="CP013023">
    <property type="protein sequence ID" value="ANF97890.1"/>
    <property type="molecule type" value="Genomic_DNA"/>
</dbReference>
<reference evidence="2" key="1">
    <citation type="submission" date="2015-10" db="EMBL/GenBank/DDBJ databases">
        <title>Genome of Paenibacillus bovis sp. nov.</title>
        <authorList>
            <person name="Wu Z."/>
            <person name="Gao C."/>
            <person name="Liu Z."/>
            <person name="Zheng H."/>
        </authorList>
    </citation>
    <scope>NUCLEOTIDE SEQUENCE [LARGE SCALE GENOMIC DNA]</scope>
    <source>
        <strain evidence="2">BD3526</strain>
    </source>
</reference>
<keyword evidence="2" id="KW-1185">Reference proteome</keyword>
<proteinExistence type="predicted"/>
<dbReference type="Proteomes" id="UP000078148">
    <property type="component" value="Chromosome"/>
</dbReference>
<sequence length="394" mass="44427">MKNAAIYSSIPDLKQLEEIMRTLYKDQKMTVKPDRTHIEVIQGGLFRKKTRKGFNIMTSQTEPAQFSAMIDGMGGFFYQVPAVNKQVQQKVLLKLSTLNMVIGIETEEDISEEFYGELLHIVRSLDGLLFWGGGQLLNGQGELVLDANGNSGVEDYIVTAHTSHLHNEFQITPTGESRKQRSNTYLEKQGIPINTTLPARLGDEQASRIRTRDQVAERAVAVCITAVKGECVGAGETAAATRELISQIIQQYKADRFFTAEEKAFIEQEQPGEDDVVRFSWRYEALWVLLWALGYIDSLEKPTQICDVPEAVSIVQQFDSFAAFRDGAQLRIASEILDAADLIYRYDWACVDSRVHQRPIPGGLDAGVVHERHYALNWLTGYLDQEWDDVRTDT</sequence>
<evidence type="ECO:0008006" key="3">
    <source>
        <dbReference type="Google" id="ProtNLM"/>
    </source>
</evidence>
<dbReference type="AlphaFoldDB" id="A0A172ZL77"/>
<reference evidence="1 2" key="2">
    <citation type="journal article" date="2016" name="Int. J. Syst. Evol. Microbiol.">
        <title>Paenibacillus bovis sp. nov., isolated from raw yak (Bos grunniens) milk.</title>
        <authorList>
            <person name="Gao C."/>
            <person name="Han J."/>
            <person name="Liu Z."/>
            <person name="Xu X."/>
            <person name="Hang F."/>
            <person name="Wu Z."/>
        </authorList>
    </citation>
    <scope>NUCLEOTIDE SEQUENCE [LARGE SCALE GENOMIC DNA]</scope>
    <source>
        <strain evidence="1 2">BD3526</strain>
    </source>
</reference>
<protein>
    <recommendedName>
        <fullName evidence="3">DUF4272 domain-containing protein</fullName>
    </recommendedName>
</protein>
<dbReference type="Pfam" id="PF14094">
    <property type="entry name" value="DUF4272"/>
    <property type="match status" value="1"/>
</dbReference>
<dbReference type="OrthoDB" id="4399984at2"/>
<accession>A0A172ZL77</accession>
<dbReference type="STRING" id="1616788.AR543_18950"/>